<feature type="transmembrane region" description="Helical" evidence="5">
    <location>
        <begin position="220"/>
        <end position="239"/>
    </location>
</feature>
<accession>A0A059ZWQ0</accession>
<keyword evidence="3 5" id="KW-1133">Transmembrane helix</keyword>
<gene>
    <name evidence="7" type="ORF">Acaty_c0521</name>
</gene>
<keyword evidence="2 5" id="KW-0812">Transmembrane</keyword>
<keyword evidence="4 5" id="KW-0472">Membrane</keyword>
<feature type="transmembrane region" description="Helical" evidence="5">
    <location>
        <begin position="260"/>
        <end position="282"/>
    </location>
</feature>
<evidence type="ECO:0000256" key="3">
    <source>
        <dbReference type="ARBA" id="ARBA00022989"/>
    </source>
</evidence>
<dbReference type="Pfam" id="PF01699">
    <property type="entry name" value="Na_Ca_ex"/>
    <property type="match status" value="2"/>
</dbReference>
<evidence type="ECO:0000256" key="1">
    <source>
        <dbReference type="ARBA" id="ARBA00004141"/>
    </source>
</evidence>
<dbReference type="InterPro" id="IPR044880">
    <property type="entry name" value="NCX_ion-bd_dom_sf"/>
</dbReference>
<evidence type="ECO:0000313" key="7">
    <source>
        <dbReference type="EMBL" id="AIA54406.1"/>
    </source>
</evidence>
<evidence type="ECO:0000256" key="4">
    <source>
        <dbReference type="ARBA" id="ARBA00023136"/>
    </source>
</evidence>
<feature type="transmembrane region" description="Helical" evidence="5">
    <location>
        <begin position="141"/>
        <end position="159"/>
    </location>
</feature>
<feature type="transmembrane region" description="Helical" evidence="5">
    <location>
        <begin position="119"/>
        <end position="135"/>
    </location>
</feature>
<reference evidence="7 8" key="1">
    <citation type="journal article" date="2009" name="J. Bacteriol.">
        <title>Draft genome sequence of the extremely acidophilic bacterium Acidithiobacillus caldus ATCC 51756 reveals metabolic versatility in the genus Acidithiobacillus.</title>
        <authorList>
            <person name="Valdes J."/>
            <person name="Quatrini R."/>
            <person name="Hallberg K."/>
            <person name="Dopson M."/>
            <person name="Valenzuela P.D."/>
            <person name="Holmes D.S."/>
        </authorList>
    </citation>
    <scope>NUCLEOTIDE SEQUENCE [LARGE SCALE GENOMIC DNA]</scope>
    <source>
        <strain evidence="8">ATCC 51756 / DSM 8584 / KU</strain>
    </source>
</reference>
<comment type="subcellular location">
    <subcellularLocation>
        <location evidence="1">Membrane</location>
        <topology evidence="1">Multi-pass membrane protein</topology>
    </subcellularLocation>
</comment>
<dbReference type="EMBL" id="CP005986">
    <property type="protein sequence ID" value="AIA54406.1"/>
    <property type="molecule type" value="Genomic_DNA"/>
</dbReference>
<feature type="domain" description="Sodium/calcium exchanger membrane region" evidence="6">
    <location>
        <begin position="3"/>
        <end position="159"/>
    </location>
</feature>
<sequence length="335" mass="35440">MDFVLLLAALLVILVGAELFTNALEHLGERMGISEGVTGSVFAAVGTALPETMVPVVAILAGAASGNVALGSDVGVGAILGAPLMLSTLALFLMALFAAGKRGWSGTLQPEKSGLRRDSSWFILCFGLGVGTLFLPAHWSLLRLGVALVLVVCYFLYVLQTVRASAALVACGHDTEAGAPLYLQRLRLGERLPSILLQLAVGLAAIVFGAELFVRGVEHLSHWLGISALVLSMLIVPLATELPEKINSILWIRRGKDTLAFANITGAMVFQGSLLPALGIALTDWRPSSQVIVSVTVTLMAALYLAWLIGRGQALRPRQFLIFGLLYAVFAVLTV</sequence>
<proteinExistence type="predicted"/>
<dbReference type="Gene3D" id="1.20.1420.30">
    <property type="entry name" value="NCX, central ion-binding region"/>
    <property type="match status" value="1"/>
</dbReference>
<feature type="transmembrane region" description="Helical" evidence="5">
    <location>
        <begin position="195"/>
        <end position="214"/>
    </location>
</feature>
<feature type="transmembrane region" description="Helical" evidence="5">
    <location>
        <begin position="74"/>
        <end position="98"/>
    </location>
</feature>
<dbReference type="PANTHER" id="PTHR10846:SF8">
    <property type="entry name" value="INNER MEMBRANE PROTEIN YRBG"/>
    <property type="match status" value="1"/>
</dbReference>
<dbReference type="AlphaFoldDB" id="A0A059ZWQ0"/>
<feature type="transmembrane region" description="Helical" evidence="5">
    <location>
        <begin position="288"/>
        <end position="307"/>
    </location>
</feature>
<protein>
    <submittedName>
        <fullName evidence="7">Sodium/calcium exchanger membrane region</fullName>
    </submittedName>
</protein>
<dbReference type="HOGENOM" id="CLU_072251_0_0_6"/>
<evidence type="ECO:0000256" key="2">
    <source>
        <dbReference type="ARBA" id="ARBA00022692"/>
    </source>
</evidence>
<dbReference type="Proteomes" id="UP000005522">
    <property type="component" value="Chromosome"/>
</dbReference>
<organism evidence="7 8">
    <name type="scientific">Acidithiobacillus caldus (strain ATCC 51756 / DSM 8584 / KU)</name>
    <dbReference type="NCBI Taxonomy" id="637389"/>
    <lineage>
        <taxon>Bacteria</taxon>
        <taxon>Pseudomonadati</taxon>
        <taxon>Pseudomonadota</taxon>
        <taxon>Acidithiobacillia</taxon>
        <taxon>Acidithiobacillales</taxon>
        <taxon>Acidithiobacillaceae</taxon>
        <taxon>Acidithiobacillus</taxon>
    </lineage>
</organism>
<evidence type="ECO:0000259" key="6">
    <source>
        <dbReference type="Pfam" id="PF01699"/>
    </source>
</evidence>
<dbReference type="PANTHER" id="PTHR10846">
    <property type="entry name" value="SODIUM/POTASSIUM/CALCIUM EXCHANGER"/>
    <property type="match status" value="1"/>
</dbReference>
<dbReference type="KEGG" id="acz:Acaty_c0521"/>
<dbReference type="GO" id="GO:0005886">
    <property type="term" value="C:plasma membrane"/>
    <property type="evidence" value="ECO:0007669"/>
    <property type="project" value="TreeGrafter"/>
</dbReference>
<dbReference type="InterPro" id="IPR004481">
    <property type="entry name" value="K/Na/Ca-exchanger"/>
</dbReference>
<dbReference type="eggNOG" id="COG0530">
    <property type="taxonomic scope" value="Bacteria"/>
</dbReference>
<dbReference type="GO" id="GO:0008273">
    <property type="term" value="F:calcium, potassium:sodium antiporter activity"/>
    <property type="evidence" value="ECO:0007669"/>
    <property type="project" value="TreeGrafter"/>
</dbReference>
<feature type="domain" description="Sodium/calcium exchanger membrane region" evidence="6">
    <location>
        <begin position="196"/>
        <end position="333"/>
    </location>
</feature>
<dbReference type="InterPro" id="IPR004837">
    <property type="entry name" value="NaCa_Exmemb"/>
</dbReference>
<dbReference type="RefSeq" id="WP_004870667.1">
    <property type="nucleotide sequence ID" value="NZ_CP005986.1"/>
</dbReference>
<name>A0A059ZWQ0_ACICK</name>
<dbReference type="GO" id="GO:0006874">
    <property type="term" value="P:intracellular calcium ion homeostasis"/>
    <property type="evidence" value="ECO:0007669"/>
    <property type="project" value="TreeGrafter"/>
</dbReference>
<evidence type="ECO:0000256" key="5">
    <source>
        <dbReference type="SAM" id="Phobius"/>
    </source>
</evidence>
<feature type="transmembrane region" description="Helical" evidence="5">
    <location>
        <begin position="319"/>
        <end position="334"/>
    </location>
</feature>
<evidence type="ECO:0000313" key="8">
    <source>
        <dbReference type="Proteomes" id="UP000005522"/>
    </source>
</evidence>
<dbReference type="GO" id="GO:0005262">
    <property type="term" value="F:calcium channel activity"/>
    <property type="evidence" value="ECO:0007669"/>
    <property type="project" value="TreeGrafter"/>
</dbReference>